<evidence type="ECO:0000313" key="1">
    <source>
        <dbReference type="EMBL" id="MDV6309883.1"/>
    </source>
</evidence>
<protein>
    <submittedName>
        <fullName evidence="2">GNAT family N-acetyltransferase</fullName>
        <ecNumber evidence="2">2.3.1.-</ecNumber>
    </submittedName>
</protein>
<keyword evidence="3" id="KW-1185">Reference proteome</keyword>
<sequence length="197" mass="22036">MTESDREDALDLLETGLREVPAYRWVLGEEAPAHAYRWYGEVLFAENLAGMYGVFDESGRLIALAAISEPGRANGIVDADLKERNRYYVRTLDGFVERFTEFRRANAEASVADESIGIIFGLVHPDHRRSGVLSRLVDAIVEKGRRQGLPVTAGTADPVMSAVYTRRWKSVVRAEYTLTDGPTVWVHRVDPPADAER</sequence>
<gene>
    <name evidence="1" type="ORF">R3P94_21690</name>
    <name evidence="2" type="ORF">R3Q15_18700</name>
</gene>
<dbReference type="Proteomes" id="UP001185922">
    <property type="component" value="Unassembled WGS sequence"/>
</dbReference>
<dbReference type="EMBL" id="JAWLKH010000024">
    <property type="protein sequence ID" value="MDV6313894.1"/>
    <property type="molecule type" value="Genomic_DNA"/>
</dbReference>
<evidence type="ECO:0000313" key="4">
    <source>
        <dbReference type="Proteomes" id="UP001185922"/>
    </source>
</evidence>
<evidence type="ECO:0000313" key="2">
    <source>
        <dbReference type="EMBL" id="MDV6313894.1"/>
    </source>
</evidence>
<dbReference type="EC" id="2.3.1.-" evidence="2"/>
<accession>A0AAE4U1J7</accession>
<dbReference type="Gene3D" id="3.40.630.30">
    <property type="match status" value="1"/>
</dbReference>
<dbReference type="GO" id="GO:0016746">
    <property type="term" value="F:acyltransferase activity"/>
    <property type="evidence" value="ECO:0007669"/>
    <property type="project" value="UniProtKB-KW"/>
</dbReference>
<keyword evidence="2" id="KW-0012">Acyltransferase</keyword>
<reference evidence="2 3" key="1">
    <citation type="submission" date="2023-10" db="EMBL/GenBank/DDBJ databases">
        <title>Development of a sustainable strategy for remediation of hydrocarbon-contaminated territories based on the waste exchange concept.</title>
        <authorList>
            <person name="Krivoruchko A."/>
        </authorList>
    </citation>
    <scope>NUCLEOTIDE SEQUENCE</scope>
    <source>
        <strain evidence="1 3">IEGM 1266</strain>
        <strain evidence="2">IEGM 1279</strain>
    </source>
</reference>
<dbReference type="SUPFAM" id="SSF55729">
    <property type="entry name" value="Acyl-CoA N-acyltransferases (Nat)"/>
    <property type="match status" value="1"/>
</dbReference>
<organism evidence="2 4">
    <name type="scientific">Gordonia amicalis</name>
    <dbReference type="NCBI Taxonomy" id="89053"/>
    <lineage>
        <taxon>Bacteria</taxon>
        <taxon>Bacillati</taxon>
        <taxon>Actinomycetota</taxon>
        <taxon>Actinomycetes</taxon>
        <taxon>Mycobacteriales</taxon>
        <taxon>Gordoniaceae</taxon>
        <taxon>Gordonia</taxon>
    </lineage>
</organism>
<dbReference type="GeneID" id="77171077"/>
<dbReference type="CDD" id="cd04301">
    <property type="entry name" value="NAT_SF"/>
    <property type="match status" value="1"/>
</dbReference>
<dbReference type="EMBL" id="JAWLKI010000037">
    <property type="protein sequence ID" value="MDV6309883.1"/>
    <property type="molecule type" value="Genomic_DNA"/>
</dbReference>
<dbReference type="AlphaFoldDB" id="A0AAE4U1J7"/>
<dbReference type="RefSeq" id="WP_006438730.1">
    <property type="nucleotide sequence ID" value="NZ_CP091855.1"/>
</dbReference>
<name>A0AAE4U1J7_9ACTN</name>
<comment type="caution">
    <text evidence="2">The sequence shown here is derived from an EMBL/GenBank/DDBJ whole genome shotgun (WGS) entry which is preliminary data.</text>
</comment>
<proteinExistence type="predicted"/>
<keyword evidence="2" id="KW-0808">Transferase</keyword>
<dbReference type="InterPro" id="IPR016181">
    <property type="entry name" value="Acyl_CoA_acyltransferase"/>
</dbReference>
<dbReference type="Proteomes" id="UP001185779">
    <property type="component" value="Unassembled WGS sequence"/>
</dbReference>
<evidence type="ECO:0000313" key="3">
    <source>
        <dbReference type="Proteomes" id="UP001185779"/>
    </source>
</evidence>